<keyword evidence="3" id="KW-1185">Reference proteome</keyword>
<evidence type="ECO:0000313" key="2">
    <source>
        <dbReference type="EMBL" id="SHI06975.1"/>
    </source>
</evidence>
<protein>
    <submittedName>
        <fullName evidence="2">Uncharacterized conserved protein, DUF362 family</fullName>
    </submittedName>
</protein>
<dbReference type="Proteomes" id="UP000184447">
    <property type="component" value="Unassembled WGS sequence"/>
</dbReference>
<dbReference type="InterPro" id="IPR007160">
    <property type="entry name" value="DUF362"/>
</dbReference>
<organism evidence="2 3">
    <name type="scientific">Clostridium grantii DSM 8605</name>
    <dbReference type="NCBI Taxonomy" id="1121316"/>
    <lineage>
        <taxon>Bacteria</taxon>
        <taxon>Bacillati</taxon>
        <taxon>Bacillota</taxon>
        <taxon>Clostridia</taxon>
        <taxon>Eubacteriales</taxon>
        <taxon>Clostridiaceae</taxon>
        <taxon>Clostridium</taxon>
    </lineage>
</organism>
<dbReference type="RefSeq" id="WP_073340966.1">
    <property type="nucleotide sequence ID" value="NZ_FQXM01000053.1"/>
</dbReference>
<evidence type="ECO:0000313" key="3">
    <source>
        <dbReference type="Proteomes" id="UP000184447"/>
    </source>
</evidence>
<feature type="domain" description="DUF362" evidence="1">
    <location>
        <begin position="43"/>
        <end position="244"/>
    </location>
</feature>
<dbReference type="STRING" id="1121316.SAMN02745207_04190"/>
<name>A0A1M5Y4E6_9CLOT</name>
<dbReference type="AlphaFoldDB" id="A0A1M5Y4E6"/>
<sequence>MRKNRKLESPIVGYGRNSDEKISLREALSYLPLEKFVSKEDVVVITANMVNENPPEKGVVVGQESLREVIKFFKEMNPKKIIVAGGSGGTNTKNVLHNIGFDKIVEEENIEFLDLNFGPFIELEINSNIIKSTKINSIIQDATIIVSFTQLKAHEEATISACIKNIALSWPPAEIHGYPKKNLGIHEDLHDFIVAMAKNIPIDLSILSLSPAMIGTGPSKGIAKNTNMVLASLDPVAIDTIGARLLGFRPQAVNYLFRCIKEGIGQGTIDNIDLKGIKLVEIEKEFSKVAYGAEFTIDE</sequence>
<reference evidence="2 3" key="1">
    <citation type="submission" date="2016-11" db="EMBL/GenBank/DDBJ databases">
        <authorList>
            <person name="Jaros S."/>
            <person name="Januszkiewicz K."/>
            <person name="Wedrychowicz H."/>
        </authorList>
    </citation>
    <scope>NUCLEOTIDE SEQUENCE [LARGE SCALE GENOMIC DNA]</scope>
    <source>
        <strain evidence="2 3">DSM 8605</strain>
    </source>
</reference>
<proteinExistence type="predicted"/>
<evidence type="ECO:0000259" key="1">
    <source>
        <dbReference type="Pfam" id="PF04015"/>
    </source>
</evidence>
<gene>
    <name evidence="2" type="ORF">SAMN02745207_04190</name>
</gene>
<dbReference type="Pfam" id="PF04015">
    <property type="entry name" value="DUF362"/>
    <property type="match status" value="1"/>
</dbReference>
<accession>A0A1M5Y4E6</accession>
<dbReference type="OrthoDB" id="1729741at2"/>
<dbReference type="EMBL" id="FQXM01000053">
    <property type="protein sequence ID" value="SHI06975.1"/>
    <property type="molecule type" value="Genomic_DNA"/>
</dbReference>